<evidence type="ECO:0000256" key="7">
    <source>
        <dbReference type="ARBA" id="ARBA00023049"/>
    </source>
</evidence>
<dbReference type="InterPro" id="IPR002933">
    <property type="entry name" value="Peptidase_M20"/>
</dbReference>
<comment type="similarity">
    <text evidence="12">Belongs to the peptidase M20C family.</text>
</comment>
<evidence type="ECO:0000256" key="15">
    <source>
        <dbReference type="ARBA" id="ARBA00076004"/>
    </source>
</evidence>
<evidence type="ECO:0000256" key="1">
    <source>
        <dbReference type="ARBA" id="ARBA00001941"/>
    </source>
</evidence>
<dbReference type="InterPro" id="IPR036264">
    <property type="entry name" value="Bact_exopeptidase_dim_dom"/>
</dbReference>
<protein>
    <recommendedName>
        <fullName evidence="13">Cytosol non-specific dipeptidase</fullName>
        <ecNumber evidence="10">3.4.13.18</ecNumber>
    </recommendedName>
    <alternativeName>
        <fullName evidence="16">Aminoacyl-histidine dipeptidase</fullName>
    </alternativeName>
    <alternativeName>
        <fullName evidence="15">Beta-alanyl-histidine dipeptidase</fullName>
    </alternativeName>
    <alternativeName>
        <fullName evidence="14">Carnosinase</fullName>
    </alternativeName>
    <alternativeName>
        <fullName evidence="11">Peptidase D</fullName>
    </alternativeName>
    <alternativeName>
        <fullName evidence="17">Xaa-His dipeptidase</fullName>
    </alternativeName>
</protein>
<dbReference type="FunFam" id="3.40.630.10:FF:000072">
    <property type="entry name" value="Aminoacyl-histidine dipeptidase"/>
    <property type="match status" value="1"/>
</dbReference>
<evidence type="ECO:0000256" key="5">
    <source>
        <dbReference type="ARBA" id="ARBA00022801"/>
    </source>
</evidence>
<evidence type="ECO:0000256" key="14">
    <source>
        <dbReference type="ARBA" id="ARBA00075285"/>
    </source>
</evidence>
<dbReference type="RefSeq" id="WP_073270444.1">
    <property type="nucleotide sequence ID" value="NZ_FQTU01000008.1"/>
</dbReference>
<dbReference type="AlphaFoldDB" id="A0A1M4WZQ4"/>
<dbReference type="GO" id="GO:0070573">
    <property type="term" value="F:metallodipeptidase activity"/>
    <property type="evidence" value="ECO:0007669"/>
    <property type="project" value="TreeGrafter"/>
</dbReference>
<dbReference type="PRINTS" id="PR00934">
    <property type="entry name" value="XHISDIPTASE"/>
</dbReference>
<keyword evidence="7" id="KW-0482">Metalloprotease</keyword>
<comment type="catalytic activity">
    <reaction evidence="9">
        <text>Hydrolysis of dipeptides, preferentially hydrophobic dipeptides including prolyl amino acids.</text>
        <dbReference type="EC" id="3.4.13.18"/>
    </reaction>
</comment>
<dbReference type="PANTHER" id="PTHR43501:SF1">
    <property type="entry name" value="CYTOSOL NON-SPECIFIC DIPEPTIDASE"/>
    <property type="match status" value="1"/>
</dbReference>
<keyword evidence="3" id="KW-0645">Protease</keyword>
<sequence>MRETFENLKARKVMEFFYDISQIPRGSGNERKISQYLETFAKDRGLFYIRYKNNNVMIRKPASAGKEDIPGVMLQSHMDMVCEKNSDTVFNFESDPIDIYLEGDFIKAKGTTLGADNGIGVAMTLAVLDSNSIAHPQIEGIFTVDEERGLTGAMEFDATEVTGKTLINLDSEEDDEILTSCAGGVRINHALKYKRVKRPKDTLCADIVLKGLQGGHSGMDITKGRANANRLLGRVLYAASREMKMNIVHISGGSKDNAIPREAFCRLTLEKWEKENLEIIIREYQRYFTKEYKGVESGILLDLKHVESDCDKVIDDVTTNKIIGILLLVPNGVISMSNEIENMPVSSANLGVVETKDDEIIISSAARSSVSSKKEEIISINNALSSHLETDISFHGNYPGWSYSEESPVRDVARKVYKELFGDEAKIVAVHAGVECGIFGEKIPGLDMISIGPNVYDVHSPAERLSISSTEKTWKFLLGLLEEIN</sequence>
<evidence type="ECO:0000259" key="18">
    <source>
        <dbReference type="Pfam" id="PF07687"/>
    </source>
</evidence>
<reference evidence="19 20" key="1">
    <citation type="submission" date="2016-11" db="EMBL/GenBank/DDBJ databases">
        <authorList>
            <person name="Jaros S."/>
            <person name="Januszkiewicz K."/>
            <person name="Wedrychowicz H."/>
        </authorList>
    </citation>
    <scope>NUCLEOTIDE SEQUENCE [LARGE SCALE GENOMIC DNA]</scope>
    <source>
        <strain evidence="19 20">DSM 14828</strain>
    </source>
</reference>
<dbReference type="SUPFAM" id="SSF55031">
    <property type="entry name" value="Bacterial exopeptidase dimerisation domain"/>
    <property type="match status" value="1"/>
</dbReference>
<dbReference type="InterPro" id="IPR011650">
    <property type="entry name" value="Peptidase_M20_dimer"/>
</dbReference>
<dbReference type="EMBL" id="FQTU01000008">
    <property type="protein sequence ID" value="SHE86543.1"/>
    <property type="molecule type" value="Genomic_DNA"/>
</dbReference>
<comment type="cofactor">
    <cofactor evidence="1">
        <name>Co(2+)</name>
        <dbReference type="ChEBI" id="CHEBI:48828"/>
    </cofactor>
</comment>
<dbReference type="PIRSF" id="PIRSF016599">
    <property type="entry name" value="Xaa-His_dipept"/>
    <property type="match status" value="1"/>
</dbReference>
<evidence type="ECO:0000256" key="6">
    <source>
        <dbReference type="ARBA" id="ARBA00022833"/>
    </source>
</evidence>
<dbReference type="NCBIfam" id="TIGR01893">
    <property type="entry name" value="aa-his-dipept"/>
    <property type="match status" value="1"/>
</dbReference>
<dbReference type="GO" id="GO:0046872">
    <property type="term" value="F:metal ion binding"/>
    <property type="evidence" value="ECO:0007669"/>
    <property type="project" value="UniProtKB-KW"/>
</dbReference>
<accession>A0A1M4WZQ4</accession>
<keyword evidence="4" id="KW-0479">Metal-binding</keyword>
<dbReference type="GO" id="GO:0005829">
    <property type="term" value="C:cytosol"/>
    <property type="evidence" value="ECO:0007669"/>
    <property type="project" value="TreeGrafter"/>
</dbReference>
<evidence type="ECO:0000256" key="13">
    <source>
        <dbReference type="ARBA" id="ARBA00071271"/>
    </source>
</evidence>
<keyword evidence="20" id="KW-1185">Reference proteome</keyword>
<dbReference type="SUPFAM" id="SSF53187">
    <property type="entry name" value="Zn-dependent exopeptidases"/>
    <property type="match status" value="1"/>
</dbReference>
<keyword evidence="6" id="KW-0862">Zinc</keyword>
<dbReference type="OrthoDB" id="9773892at2"/>
<dbReference type="Pfam" id="PF01546">
    <property type="entry name" value="Peptidase_M20"/>
    <property type="match status" value="1"/>
</dbReference>
<gene>
    <name evidence="19" type="ORF">SAMN02746064_01367</name>
</gene>
<evidence type="ECO:0000256" key="2">
    <source>
        <dbReference type="ARBA" id="ARBA00001947"/>
    </source>
</evidence>
<evidence type="ECO:0000256" key="17">
    <source>
        <dbReference type="ARBA" id="ARBA00078074"/>
    </source>
</evidence>
<dbReference type="Pfam" id="PF07687">
    <property type="entry name" value="M20_dimer"/>
    <property type="match status" value="1"/>
</dbReference>
<name>A0A1M4WZQ4_9FIRM</name>
<dbReference type="STRING" id="1120975.SAMN02746064_01367"/>
<evidence type="ECO:0000256" key="4">
    <source>
        <dbReference type="ARBA" id="ARBA00022723"/>
    </source>
</evidence>
<proteinExistence type="inferred from homology"/>
<evidence type="ECO:0000256" key="10">
    <source>
        <dbReference type="ARBA" id="ARBA00038976"/>
    </source>
</evidence>
<evidence type="ECO:0000256" key="11">
    <source>
        <dbReference type="ARBA" id="ARBA00044252"/>
    </source>
</evidence>
<keyword evidence="5" id="KW-0378">Hydrolase</keyword>
<feature type="domain" description="Peptidase M20 dimerisation" evidence="18">
    <location>
        <begin position="209"/>
        <end position="294"/>
    </location>
</feature>
<evidence type="ECO:0000313" key="20">
    <source>
        <dbReference type="Proteomes" id="UP000184251"/>
    </source>
</evidence>
<comment type="cofactor">
    <cofactor evidence="2">
        <name>Zn(2+)</name>
        <dbReference type="ChEBI" id="CHEBI:29105"/>
    </cofactor>
</comment>
<keyword evidence="8" id="KW-0170">Cobalt</keyword>
<evidence type="ECO:0000256" key="16">
    <source>
        <dbReference type="ARBA" id="ARBA00077688"/>
    </source>
</evidence>
<evidence type="ECO:0000256" key="8">
    <source>
        <dbReference type="ARBA" id="ARBA00023285"/>
    </source>
</evidence>
<dbReference type="GO" id="GO:0006508">
    <property type="term" value="P:proteolysis"/>
    <property type="evidence" value="ECO:0007669"/>
    <property type="project" value="UniProtKB-KW"/>
</dbReference>
<dbReference type="CDD" id="cd03890">
    <property type="entry name" value="M20_pepD"/>
    <property type="match status" value="1"/>
</dbReference>
<evidence type="ECO:0000256" key="12">
    <source>
        <dbReference type="ARBA" id="ARBA00061423"/>
    </source>
</evidence>
<organism evidence="19 20">
    <name type="scientific">Alkalibacter saccharofermentans DSM 14828</name>
    <dbReference type="NCBI Taxonomy" id="1120975"/>
    <lineage>
        <taxon>Bacteria</taxon>
        <taxon>Bacillati</taxon>
        <taxon>Bacillota</taxon>
        <taxon>Clostridia</taxon>
        <taxon>Eubacteriales</taxon>
        <taxon>Eubacteriaceae</taxon>
        <taxon>Alkalibacter</taxon>
    </lineage>
</organism>
<evidence type="ECO:0000256" key="3">
    <source>
        <dbReference type="ARBA" id="ARBA00022670"/>
    </source>
</evidence>
<evidence type="ECO:0000256" key="9">
    <source>
        <dbReference type="ARBA" id="ARBA00036421"/>
    </source>
</evidence>
<dbReference type="InterPro" id="IPR001160">
    <property type="entry name" value="Peptidase_M20C"/>
</dbReference>
<evidence type="ECO:0000313" key="19">
    <source>
        <dbReference type="EMBL" id="SHE86543.1"/>
    </source>
</evidence>
<dbReference type="PANTHER" id="PTHR43501">
    <property type="entry name" value="CYTOSOL NON-SPECIFIC DIPEPTIDASE"/>
    <property type="match status" value="1"/>
</dbReference>
<dbReference type="Proteomes" id="UP000184251">
    <property type="component" value="Unassembled WGS sequence"/>
</dbReference>
<dbReference type="Gene3D" id="3.40.630.10">
    <property type="entry name" value="Zn peptidases"/>
    <property type="match status" value="2"/>
</dbReference>
<dbReference type="FunFam" id="3.40.630.10:FF:000015">
    <property type="entry name" value="Aminoacyl-histidine dipeptidase PepD"/>
    <property type="match status" value="1"/>
</dbReference>
<dbReference type="EC" id="3.4.13.18" evidence="10"/>